<keyword evidence="6" id="KW-1133">Transmembrane helix</keyword>
<evidence type="ECO:0000256" key="5">
    <source>
        <dbReference type="ARBA" id="ARBA00022692"/>
    </source>
</evidence>
<evidence type="ECO:0000256" key="6">
    <source>
        <dbReference type="ARBA" id="ARBA00022989"/>
    </source>
</evidence>
<dbReference type="AlphaFoldDB" id="A0A073ITI0"/>
<dbReference type="PANTHER" id="PTHR33451:SF3">
    <property type="entry name" value="MALATE-2H(+)_NA(+)-LACTATE ANTIPORTER"/>
    <property type="match status" value="1"/>
</dbReference>
<dbReference type="PANTHER" id="PTHR33451">
    <property type="entry name" value="MALATE-2H(+)/NA(+)-LACTATE ANTIPORTER"/>
    <property type="match status" value="1"/>
</dbReference>
<keyword evidence="7" id="KW-0472">Membrane</keyword>
<evidence type="ECO:0000313" key="10">
    <source>
        <dbReference type="EMBL" id="KEJ92875.1"/>
    </source>
</evidence>
<dbReference type="PATRIC" id="fig|2754.20.peg.2102"/>
<evidence type="ECO:0000256" key="1">
    <source>
        <dbReference type="ARBA" id="ARBA00004651"/>
    </source>
</evidence>
<dbReference type="RefSeq" id="WP_037974864.1">
    <property type="nucleotide sequence ID" value="NZ_JMKI01000012.1"/>
</dbReference>
<evidence type="ECO:0000256" key="8">
    <source>
        <dbReference type="ARBA" id="ARBA00038435"/>
    </source>
</evidence>
<dbReference type="Proteomes" id="UP000027665">
    <property type="component" value="Unassembled WGS sequence"/>
</dbReference>
<protein>
    <recommendedName>
        <fullName evidence="9">Na+/H+ antiporter NhaC-like C-terminal domain-containing protein</fullName>
    </recommendedName>
</protein>
<accession>A0A073ITI0</accession>
<keyword evidence="2" id="KW-0813">Transport</keyword>
<evidence type="ECO:0000256" key="4">
    <source>
        <dbReference type="ARBA" id="ARBA00022475"/>
    </source>
</evidence>
<keyword evidence="3" id="KW-0050">Antiport</keyword>
<evidence type="ECO:0000259" key="9">
    <source>
        <dbReference type="Pfam" id="PF03553"/>
    </source>
</evidence>
<name>A0A073ITI0_9BACT</name>
<dbReference type="GO" id="GO:0005886">
    <property type="term" value="C:plasma membrane"/>
    <property type="evidence" value="ECO:0007669"/>
    <property type="project" value="UniProtKB-SubCell"/>
</dbReference>
<evidence type="ECO:0000256" key="3">
    <source>
        <dbReference type="ARBA" id="ARBA00022449"/>
    </source>
</evidence>
<comment type="similarity">
    <text evidence="8">Belongs to the NhaC Na(+)/H(+) (TC 2.A.35) antiporter family.</text>
</comment>
<keyword evidence="4" id="KW-1003">Cell membrane</keyword>
<dbReference type="InterPro" id="IPR018461">
    <property type="entry name" value="Na/H_Antiport_NhaC-like_C"/>
</dbReference>
<evidence type="ECO:0000256" key="7">
    <source>
        <dbReference type="ARBA" id="ARBA00023136"/>
    </source>
</evidence>
<dbReference type="Pfam" id="PF03553">
    <property type="entry name" value="Na_H_antiporter"/>
    <property type="match status" value="1"/>
</dbReference>
<comment type="caution">
    <text evidence="10">The sequence shown here is derived from an EMBL/GenBank/DDBJ whole genome shotgun (WGS) entry which is preliminary data.</text>
</comment>
<sequence>MLSPKWFLLCSIIICSLMSISLGSSWTTIGTMGVALMGVGEGLGIPAPMSAGAILSGAFFGDKQFPQSDTTNFAPAVAGTDLYSHVRSMFWTTVPGLGCR</sequence>
<reference evidence="10 11" key="1">
    <citation type="submission" date="2014-04" db="EMBL/GenBank/DDBJ databases">
        <title>Draft Genome Sequence of Synergistes jonesii.</title>
        <authorList>
            <person name="Coil D.A."/>
            <person name="Eisen J.A."/>
            <person name="Holland-Moritz H.E."/>
        </authorList>
    </citation>
    <scope>NUCLEOTIDE SEQUENCE [LARGE SCALE GENOMIC DNA]</scope>
    <source>
        <strain evidence="10 11">78-1</strain>
    </source>
</reference>
<dbReference type="GeneID" id="90982991"/>
<keyword evidence="5" id="KW-0812">Transmembrane</keyword>
<evidence type="ECO:0000256" key="2">
    <source>
        <dbReference type="ARBA" id="ARBA00022448"/>
    </source>
</evidence>
<organism evidence="10 11">
    <name type="scientific">Synergistes jonesii</name>
    <dbReference type="NCBI Taxonomy" id="2754"/>
    <lineage>
        <taxon>Bacteria</taxon>
        <taxon>Thermotogati</taxon>
        <taxon>Synergistota</taxon>
        <taxon>Synergistia</taxon>
        <taxon>Synergistales</taxon>
        <taxon>Synergistaceae</taxon>
        <taxon>Synergistes</taxon>
    </lineage>
</organism>
<dbReference type="eggNOG" id="COG1757">
    <property type="taxonomic scope" value="Bacteria"/>
</dbReference>
<dbReference type="OrthoDB" id="9762978at2"/>
<comment type="subcellular location">
    <subcellularLocation>
        <location evidence="1">Cell membrane</location>
        <topology evidence="1">Multi-pass membrane protein</topology>
    </subcellularLocation>
</comment>
<dbReference type="InterPro" id="IPR052180">
    <property type="entry name" value="NhaC_Na-H+_Antiporter"/>
</dbReference>
<dbReference type="EMBL" id="JMKI01000012">
    <property type="protein sequence ID" value="KEJ92875.1"/>
    <property type="molecule type" value="Genomic_DNA"/>
</dbReference>
<dbReference type="STRING" id="2754.EH55_00255"/>
<evidence type="ECO:0000313" key="11">
    <source>
        <dbReference type="Proteomes" id="UP000027665"/>
    </source>
</evidence>
<feature type="domain" description="Na+/H+ antiporter NhaC-like C-terminal" evidence="9">
    <location>
        <begin position="3"/>
        <end position="92"/>
    </location>
</feature>
<proteinExistence type="inferred from homology"/>
<gene>
    <name evidence="10" type="ORF">EH55_00255</name>
</gene>
<dbReference type="GO" id="GO:0015297">
    <property type="term" value="F:antiporter activity"/>
    <property type="evidence" value="ECO:0007669"/>
    <property type="project" value="UniProtKB-KW"/>
</dbReference>
<keyword evidence="11" id="KW-1185">Reference proteome</keyword>